<protein>
    <submittedName>
        <fullName evidence="1">Uncharacterized protein</fullName>
    </submittedName>
</protein>
<feature type="non-terminal residue" evidence="1">
    <location>
        <position position="1"/>
    </location>
</feature>
<name>A0A5J4TUZ9_9EUKA</name>
<comment type="caution">
    <text evidence="1">The sequence shown here is derived from an EMBL/GenBank/DDBJ whole genome shotgun (WGS) entry which is preliminary data.</text>
</comment>
<organism evidence="1 2">
    <name type="scientific">Streblomastix strix</name>
    <dbReference type="NCBI Taxonomy" id="222440"/>
    <lineage>
        <taxon>Eukaryota</taxon>
        <taxon>Metamonada</taxon>
        <taxon>Preaxostyla</taxon>
        <taxon>Oxymonadida</taxon>
        <taxon>Streblomastigidae</taxon>
        <taxon>Streblomastix</taxon>
    </lineage>
</organism>
<evidence type="ECO:0000313" key="1">
    <source>
        <dbReference type="EMBL" id="KAA6361702.1"/>
    </source>
</evidence>
<dbReference type="Proteomes" id="UP000324800">
    <property type="component" value="Unassembled WGS sequence"/>
</dbReference>
<dbReference type="AlphaFoldDB" id="A0A5J4TUZ9"/>
<proteinExistence type="predicted"/>
<gene>
    <name evidence="1" type="ORF">EZS28_042770</name>
</gene>
<sequence length="49" mass="5521">EYLAFIAILVDSDVVMIQMIRGNIISNGRQTRNEAKLGLSNKEKNKDVD</sequence>
<reference evidence="1 2" key="1">
    <citation type="submission" date="2019-03" db="EMBL/GenBank/DDBJ databases">
        <title>Single cell metagenomics reveals metabolic interactions within the superorganism composed of flagellate Streblomastix strix and complex community of Bacteroidetes bacteria on its surface.</title>
        <authorList>
            <person name="Treitli S.C."/>
            <person name="Kolisko M."/>
            <person name="Husnik F."/>
            <person name="Keeling P."/>
            <person name="Hampl V."/>
        </authorList>
    </citation>
    <scope>NUCLEOTIDE SEQUENCE [LARGE SCALE GENOMIC DNA]</scope>
    <source>
        <strain evidence="1">ST1C</strain>
    </source>
</reference>
<dbReference type="EMBL" id="SNRW01025181">
    <property type="protein sequence ID" value="KAA6361702.1"/>
    <property type="molecule type" value="Genomic_DNA"/>
</dbReference>
<evidence type="ECO:0000313" key="2">
    <source>
        <dbReference type="Proteomes" id="UP000324800"/>
    </source>
</evidence>
<accession>A0A5J4TUZ9</accession>